<dbReference type="SUPFAM" id="SSF53098">
    <property type="entry name" value="Ribonuclease H-like"/>
    <property type="match status" value="1"/>
</dbReference>
<dbReference type="GO" id="GO:0003676">
    <property type="term" value="F:nucleic acid binding"/>
    <property type="evidence" value="ECO:0007669"/>
    <property type="project" value="InterPro"/>
</dbReference>
<dbReference type="Pfam" id="PF13456">
    <property type="entry name" value="RVT_3"/>
    <property type="match status" value="1"/>
</dbReference>
<protein>
    <submittedName>
        <fullName evidence="2">Ribonuclease H protein</fullName>
    </submittedName>
</protein>
<reference evidence="2" key="1">
    <citation type="journal article" date="2023" name="Science">
        <title>Elucidation of the pathway for biosynthesis of saponin adjuvants from the soapbark tree.</title>
        <authorList>
            <person name="Reed J."/>
            <person name="Orme A."/>
            <person name="El-Demerdash A."/>
            <person name="Owen C."/>
            <person name="Martin L.B.B."/>
            <person name="Misra R.C."/>
            <person name="Kikuchi S."/>
            <person name="Rejzek M."/>
            <person name="Martin A.C."/>
            <person name="Harkess A."/>
            <person name="Leebens-Mack J."/>
            <person name="Louveau T."/>
            <person name="Stephenson M.J."/>
            <person name="Osbourn A."/>
        </authorList>
    </citation>
    <scope>NUCLEOTIDE SEQUENCE</scope>
    <source>
        <strain evidence="2">S10</strain>
    </source>
</reference>
<dbReference type="KEGG" id="qsa:O6P43_030159"/>
<dbReference type="AlphaFoldDB" id="A0AAD7L272"/>
<evidence type="ECO:0000313" key="3">
    <source>
        <dbReference type="Proteomes" id="UP001163823"/>
    </source>
</evidence>
<dbReference type="InterPro" id="IPR053151">
    <property type="entry name" value="RNase_H-like"/>
</dbReference>
<evidence type="ECO:0000313" key="2">
    <source>
        <dbReference type="EMBL" id="KAJ7949868.1"/>
    </source>
</evidence>
<sequence length="201" mass="22254">MLISSNALDEVEIVMDDQDEDSPLGFPNIQKSFSISSALPTTSSYKDKLKGKEEHTYETNQMNKDYATIVDEGAYAPKFDFGPWKIVPQKGKQPKVGDYRIPAHPIGRLMSHLESIWLSLSSKQPAVVPDYSVQVRWHFPNLGWVKLNVDGASKCNGNLSSCGGVLWDERGHWISCFSVNLGTRGNVEAGLFSLLHGLTLA</sequence>
<dbReference type="InterPro" id="IPR012337">
    <property type="entry name" value="RNaseH-like_sf"/>
</dbReference>
<dbReference type="EMBL" id="JARAOO010000012">
    <property type="protein sequence ID" value="KAJ7949868.1"/>
    <property type="molecule type" value="Genomic_DNA"/>
</dbReference>
<dbReference type="PANTHER" id="PTHR47723:SF19">
    <property type="entry name" value="POLYNUCLEOTIDYL TRANSFERASE, RIBONUCLEASE H-LIKE SUPERFAMILY PROTEIN"/>
    <property type="match status" value="1"/>
</dbReference>
<keyword evidence="3" id="KW-1185">Reference proteome</keyword>
<dbReference type="GO" id="GO:0004523">
    <property type="term" value="F:RNA-DNA hybrid ribonuclease activity"/>
    <property type="evidence" value="ECO:0007669"/>
    <property type="project" value="InterPro"/>
</dbReference>
<dbReference type="PANTHER" id="PTHR47723">
    <property type="entry name" value="OS05G0353850 PROTEIN"/>
    <property type="match status" value="1"/>
</dbReference>
<evidence type="ECO:0000259" key="1">
    <source>
        <dbReference type="Pfam" id="PF13456"/>
    </source>
</evidence>
<gene>
    <name evidence="2" type="ORF">O6P43_030159</name>
</gene>
<accession>A0AAD7L272</accession>
<dbReference type="Proteomes" id="UP001163823">
    <property type="component" value="Chromosome 12"/>
</dbReference>
<proteinExistence type="predicted"/>
<dbReference type="InterPro" id="IPR002156">
    <property type="entry name" value="RNaseH_domain"/>
</dbReference>
<organism evidence="2 3">
    <name type="scientific">Quillaja saponaria</name>
    <name type="common">Soap bark tree</name>
    <dbReference type="NCBI Taxonomy" id="32244"/>
    <lineage>
        <taxon>Eukaryota</taxon>
        <taxon>Viridiplantae</taxon>
        <taxon>Streptophyta</taxon>
        <taxon>Embryophyta</taxon>
        <taxon>Tracheophyta</taxon>
        <taxon>Spermatophyta</taxon>
        <taxon>Magnoliopsida</taxon>
        <taxon>eudicotyledons</taxon>
        <taxon>Gunneridae</taxon>
        <taxon>Pentapetalae</taxon>
        <taxon>rosids</taxon>
        <taxon>fabids</taxon>
        <taxon>Fabales</taxon>
        <taxon>Quillajaceae</taxon>
        <taxon>Quillaja</taxon>
    </lineage>
</organism>
<feature type="domain" description="RNase H type-1" evidence="1">
    <location>
        <begin position="148"/>
        <end position="201"/>
    </location>
</feature>
<name>A0AAD7L272_QUISA</name>
<comment type="caution">
    <text evidence="2">The sequence shown here is derived from an EMBL/GenBank/DDBJ whole genome shotgun (WGS) entry which is preliminary data.</text>
</comment>
<dbReference type="CDD" id="cd06222">
    <property type="entry name" value="RNase_H_like"/>
    <property type="match status" value="1"/>
</dbReference>
<dbReference type="InterPro" id="IPR044730">
    <property type="entry name" value="RNase_H-like_dom_plant"/>
</dbReference>